<name>A0ABW0KQ48_9BACT</name>
<evidence type="ECO:0000256" key="2">
    <source>
        <dbReference type="SAM" id="SignalP"/>
    </source>
</evidence>
<accession>A0ABW0KQ48</accession>
<gene>
    <name evidence="3" type="ORF">ACFQDI_08310</name>
</gene>
<feature type="chain" id="PRO_5047185946" evidence="2">
    <location>
        <begin position="20"/>
        <end position="1032"/>
    </location>
</feature>
<feature type="region of interest" description="Disordered" evidence="1">
    <location>
        <begin position="760"/>
        <end position="790"/>
    </location>
</feature>
<feature type="compositionally biased region" description="Low complexity" evidence="1">
    <location>
        <begin position="169"/>
        <end position="178"/>
    </location>
</feature>
<dbReference type="RefSeq" id="WP_377165355.1">
    <property type="nucleotide sequence ID" value="NZ_JBHSMQ010000002.1"/>
</dbReference>
<feature type="region of interest" description="Disordered" evidence="1">
    <location>
        <begin position="362"/>
        <end position="381"/>
    </location>
</feature>
<organism evidence="3 4">
    <name type="scientific">Prosthecobacter fluviatilis</name>
    <dbReference type="NCBI Taxonomy" id="445931"/>
    <lineage>
        <taxon>Bacteria</taxon>
        <taxon>Pseudomonadati</taxon>
        <taxon>Verrucomicrobiota</taxon>
        <taxon>Verrucomicrobiia</taxon>
        <taxon>Verrucomicrobiales</taxon>
        <taxon>Verrucomicrobiaceae</taxon>
        <taxon>Prosthecobacter</taxon>
    </lineage>
</organism>
<protein>
    <submittedName>
        <fullName evidence="3">Uncharacterized protein</fullName>
    </submittedName>
</protein>
<feature type="region of interest" description="Disordered" evidence="1">
    <location>
        <begin position="165"/>
        <end position="186"/>
    </location>
</feature>
<sequence>MHRIRSILLLWAIITLAHGAEPAKDKASPQSPTPAPALVDLDAKARLIQKMDEIIIPSVHFKNATLEQALDFLRKKSRELDKSPAPDGTKGVSLTLREPAPPKEIRITLDLKEAPLSEALRYVAELTNLVYRVEAQGVVLTDMHAYRHERHTRTFKVPPDFLSVGGGEASDAPADPFAPSAPNPPPSAGLIPRKTAQQILEASGITFPEGSSASFNPLTNLLRVTNTQPNLDLVEAYTESCCYNPPKVIAFSLTIFEAPGDLIRQINAEASKTANASKQLTSLRDLAQKPDSSVRVAGHTFIETKSGISATTEAESAPRLSNSVSPDPDRQPTGLRIQLEPTIQADGQTIDLSLDLELSPPLSAKTEEPNLSPPPANNTSLETTREIPKVNLTSSLLVSSGTTKLAGIARPPGLPQKTDDILWAVFLTTSVRYVENPPHHLALGTHSTSTPPKGLSSITFQITEGLFESIMDPTPKPLRDWFIDQGVTFPSGSVIKLENDLLRITNTQENIDSISMLIAAAVQKASKTVAVTLHTVRLPPSSLPKLSQAALTSADQSAEWKEVEAAAARGEAAFLESSFFETKSGTRSTHVAARDCYFLDRTPPKEKNPPAISIKGRPLGSFLKIEPTIGADGRTIDVTYNHELHVPVGVPDAIPPHDPAQGQSIPLPSTSFRVLKTHSHTTMHEGEIRLIALHQDISSSHADHIWATFLQCCTVPHFPKPKKALANQIPPQAGKEALETRAYRVPADFVHRLISLGAPSPAPSGDPFAIEATQAPRRRERPPRPLEDLGVTFPEGASVSYNPKTSTLIMRNTLANHALITAVVDKILSSMPFSVAFTTHVLQGPGPLLRRLAAQASRKSDHRAELDELLAAVKSGTVLHLDTARLETKPGTRATVNQGSEHPYICELSLDDKGLPLFKKEPRCIGLNVELEPTTSKDSPFVDLIISAEYHTAPPLDHREHLIAPQGRRLDFPLTDLFTSKTVTAITLPSTSARLLSLYKPTGKPEFEKQDILQAIFITCDILRLEDPTVLK</sequence>
<keyword evidence="2" id="KW-0732">Signal</keyword>
<dbReference type="Proteomes" id="UP001596052">
    <property type="component" value="Unassembled WGS sequence"/>
</dbReference>
<feature type="signal peptide" evidence="2">
    <location>
        <begin position="1"/>
        <end position="19"/>
    </location>
</feature>
<evidence type="ECO:0000256" key="1">
    <source>
        <dbReference type="SAM" id="MobiDB-lite"/>
    </source>
</evidence>
<dbReference type="EMBL" id="JBHSMQ010000002">
    <property type="protein sequence ID" value="MFC5454851.1"/>
    <property type="molecule type" value="Genomic_DNA"/>
</dbReference>
<proteinExistence type="predicted"/>
<feature type="compositionally biased region" description="Polar residues" evidence="1">
    <location>
        <begin position="307"/>
        <end position="325"/>
    </location>
</feature>
<comment type="caution">
    <text evidence="3">The sequence shown here is derived from an EMBL/GenBank/DDBJ whole genome shotgun (WGS) entry which is preliminary data.</text>
</comment>
<evidence type="ECO:0000313" key="4">
    <source>
        <dbReference type="Proteomes" id="UP001596052"/>
    </source>
</evidence>
<keyword evidence="4" id="KW-1185">Reference proteome</keyword>
<feature type="region of interest" description="Disordered" evidence="1">
    <location>
        <begin position="307"/>
        <end position="334"/>
    </location>
</feature>
<reference evidence="4" key="1">
    <citation type="journal article" date="2019" name="Int. J. Syst. Evol. Microbiol.">
        <title>The Global Catalogue of Microorganisms (GCM) 10K type strain sequencing project: providing services to taxonomists for standard genome sequencing and annotation.</title>
        <authorList>
            <consortium name="The Broad Institute Genomics Platform"/>
            <consortium name="The Broad Institute Genome Sequencing Center for Infectious Disease"/>
            <person name="Wu L."/>
            <person name="Ma J."/>
        </authorList>
    </citation>
    <scope>NUCLEOTIDE SEQUENCE [LARGE SCALE GENOMIC DNA]</scope>
    <source>
        <strain evidence="4">CGMCC 4.1469</strain>
    </source>
</reference>
<evidence type="ECO:0000313" key="3">
    <source>
        <dbReference type="EMBL" id="MFC5454851.1"/>
    </source>
</evidence>